<organism evidence="8 9">
    <name type="scientific">Treponema porcinum</name>
    <dbReference type="NCBI Taxonomy" id="261392"/>
    <lineage>
        <taxon>Bacteria</taxon>
        <taxon>Pseudomonadati</taxon>
        <taxon>Spirochaetota</taxon>
        <taxon>Spirochaetia</taxon>
        <taxon>Spirochaetales</taxon>
        <taxon>Treponemataceae</taxon>
        <taxon>Treponema</taxon>
    </lineage>
</organism>
<dbReference type="GO" id="GO:0030677">
    <property type="term" value="C:ribonuclease P complex"/>
    <property type="evidence" value="ECO:0007669"/>
    <property type="project" value="TreeGrafter"/>
</dbReference>
<reference evidence="8 9" key="1">
    <citation type="submission" date="2017-02" db="EMBL/GenBank/DDBJ databases">
        <authorList>
            <person name="Peterson S.W."/>
        </authorList>
    </citation>
    <scope>NUCLEOTIDE SEQUENCE [LARGE SCALE GENOMIC DNA]</scope>
    <source>
        <strain evidence="8 9">ATCC BAA-908</strain>
    </source>
</reference>
<dbReference type="Gene3D" id="3.30.230.10">
    <property type="match status" value="1"/>
</dbReference>
<protein>
    <recommendedName>
        <fullName evidence="6 7">Ribonuclease P protein component</fullName>
        <shortName evidence="6">RNase P protein</shortName>
        <shortName evidence="6">RNaseP protein</shortName>
        <ecNumber evidence="6 7">3.1.26.5</ecNumber>
    </recommendedName>
    <alternativeName>
        <fullName evidence="6">Protein C5</fullName>
    </alternativeName>
</protein>
<dbReference type="InterPro" id="IPR000100">
    <property type="entry name" value="RNase_P"/>
</dbReference>
<keyword evidence="4 6" id="KW-0378">Hydrolase</keyword>
<dbReference type="InterPro" id="IPR014721">
    <property type="entry name" value="Ribsml_uS5_D2-typ_fold_subgr"/>
</dbReference>
<comment type="subunit">
    <text evidence="6">Consists of a catalytic RNA component (M1 or rnpB) and a protein subunit.</text>
</comment>
<dbReference type="GO" id="GO:0042781">
    <property type="term" value="F:3'-tRNA processing endoribonuclease activity"/>
    <property type="evidence" value="ECO:0007669"/>
    <property type="project" value="TreeGrafter"/>
</dbReference>
<dbReference type="PANTHER" id="PTHR33992:SF1">
    <property type="entry name" value="RIBONUCLEASE P PROTEIN COMPONENT"/>
    <property type="match status" value="1"/>
</dbReference>
<dbReference type="PANTHER" id="PTHR33992">
    <property type="entry name" value="RIBONUCLEASE P PROTEIN COMPONENT"/>
    <property type="match status" value="1"/>
</dbReference>
<dbReference type="EC" id="3.1.26.5" evidence="6 7"/>
<dbReference type="SUPFAM" id="SSF54211">
    <property type="entry name" value="Ribosomal protein S5 domain 2-like"/>
    <property type="match status" value="1"/>
</dbReference>
<evidence type="ECO:0000256" key="6">
    <source>
        <dbReference type="HAMAP-Rule" id="MF_00227"/>
    </source>
</evidence>
<keyword evidence="3 6" id="KW-0255">Endonuclease</keyword>
<dbReference type="RefSeq" id="WP_078932120.1">
    <property type="nucleotide sequence ID" value="NZ_FUWG01000002.1"/>
</dbReference>
<sequence length="119" mass="13794">MEKDFKTGFFKREERIKNPVEFKSLFKNGKKASISGAKIFILENALEINRVGFPLPRGYGNAVQRNLSKRYSREVYRLLKAHLNTGYDILLLVYPGNDSFSTRCVQFRTLFIKVGLLKE</sequence>
<dbReference type="NCBIfam" id="TIGR00188">
    <property type="entry name" value="rnpA"/>
    <property type="match status" value="1"/>
</dbReference>
<evidence type="ECO:0000256" key="5">
    <source>
        <dbReference type="ARBA" id="ARBA00022884"/>
    </source>
</evidence>
<comment type="similarity">
    <text evidence="6">Belongs to the RnpA family.</text>
</comment>
<comment type="catalytic activity">
    <reaction evidence="6">
        <text>Endonucleolytic cleavage of RNA, removing 5'-extranucleotides from tRNA precursor.</text>
        <dbReference type="EC" id="3.1.26.5"/>
    </reaction>
</comment>
<dbReference type="GO" id="GO:0001682">
    <property type="term" value="P:tRNA 5'-leader removal"/>
    <property type="evidence" value="ECO:0007669"/>
    <property type="project" value="UniProtKB-UniRule"/>
</dbReference>
<keyword evidence="2 6" id="KW-0540">Nuclease</keyword>
<evidence type="ECO:0000313" key="9">
    <source>
        <dbReference type="Proteomes" id="UP000190423"/>
    </source>
</evidence>
<evidence type="ECO:0000256" key="7">
    <source>
        <dbReference type="NCBIfam" id="TIGR00188"/>
    </source>
</evidence>
<proteinExistence type="inferred from homology"/>
<evidence type="ECO:0000256" key="1">
    <source>
        <dbReference type="ARBA" id="ARBA00022694"/>
    </source>
</evidence>
<keyword evidence="5 6" id="KW-0694">RNA-binding</keyword>
<dbReference type="InterPro" id="IPR020568">
    <property type="entry name" value="Ribosomal_Su5_D2-typ_SF"/>
</dbReference>
<dbReference type="GeneID" id="78315526"/>
<evidence type="ECO:0000256" key="4">
    <source>
        <dbReference type="ARBA" id="ARBA00022801"/>
    </source>
</evidence>
<dbReference type="GO" id="GO:0000049">
    <property type="term" value="F:tRNA binding"/>
    <property type="evidence" value="ECO:0007669"/>
    <property type="project" value="UniProtKB-UniRule"/>
</dbReference>
<comment type="function">
    <text evidence="6">RNaseP catalyzes the removal of the 5'-leader sequence from pre-tRNA to produce the mature 5'-terminus. It can also cleave other RNA substrates such as 4.5S RNA. The protein component plays an auxiliary but essential role in vivo by binding to the 5'-leader sequence and broadening the substrate specificity of the ribozyme.</text>
</comment>
<keyword evidence="1 6" id="KW-0819">tRNA processing</keyword>
<dbReference type="STRING" id="261392.SAMN02745149_00204"/>
<keyword evidence="9" id="KW-1185">Reference proteome</keyword>
<accession>A0A1T4JHP9</accession>
<dbReference type="OrthoDB" id="9810867at2"/>
<dbReference type="GO" id="GO:0004526">
    <property type="term" value="F:ribonuclease P activity"/>
    <property type="evidence" value="ECO:0007669"/>
    <property type="project" value="UniProtKB-UniRule"/>
</dbReference>
<evidence type="ECO:0000256" key="3">
    <source>
        <dbReference type="ARBA" id="ARBA00022759"/>
    </source>
</evidence>
<name>A0A1T4JHP9_TREPO</name>
<dbReference type="Proteomes" id="UP000190423">
    <property type="component" value="Unassembled WGS sequence"/>
</dbReference>
<dbReference type="HAMAP" id="MF_00227">
    <property type="entry name" value="RNase_P"/>
    <property type="match status" value="1"/>
</dbReference>
<dbReference type="AlphaFoldDB" id="A0A1T4JHP9"/>
<evidence type="ECO:0000313" key="8">
    <source>
        <dbReference type="EMBL" id="SJZ29700.1"/>
    </source>
</evidence>
<dbReference type="Pfam" id="PF00825">
    <property type="entry name" value="Ribonuclease_P"/>
    <property type="match status" value="1"/>
</dbReference>
<gene>
    <name evidence="6" type="primary">rnpA</name>
    <name evidence="8" type="ORF">SAMN02745149_00204</name>
</gene>
<evidence type="ECO:0000256" key="2">
    <source>
        <dbReference type="ARBA" id="ARBA00022722"/>
    </source>
</evidence>
<dbReference type="EMBL" id="FUWG01000002">
    <property type="protein sequence ID" value="SJZ29700.1"/>
    <property type="molecule type" value="Genomic_DNA"/>
</dbReference>